<dbReference type="AlphaFoldDB" id="A0A1R0F7H6"/>
<dbReference type="InterPro" id="IPR004477">
    <property type="entry name" value="ComEC_N"/>
</dbReference>
<feature type="transmembrane region" description="Helical" evidence="6">
    <location>
        <begin position="577"/>
        <end position="596"/>
    </location>
</feature>
<dbReference type="NCBIfam" id="TIGR00360">
    <property type="entry name" value="ComEC_N-term"/>
    <property type="match status" value="1"/>
</dbReference>
<comment type="subcellular location">
    <subcellularLocation>
        <location evidence="1">Cell membrane</location>
        <topology evidence="1">Multi-pass membrane protein</topology>
    </subcellularLocation>
</comment>
<feature type="transmembrane region" description="Helical" evidence="6">
    <location>
        <begin position="138"/>
        <end position="153"/>
    </location>
</feature>
<dbReference type="RefSeq" id="WP_075870749.1">
    <property type="nucleotide sequence ID" value="NZ_CAMKXQ010000006.1"/>
</dbReference>
<keyword evidence="3 6" id="KW-0812">Transmembrane</keyword>
<sequence>MPTGTDRIIKQRNALESKSKAQGLISQSRNFKTTSAAQLYSPLERHVVSLPDDIPFIDPYRTGIKRFYKKLSDVFFNAHASFVFEFEQGLLFLLIPVFMTIGAVIYFTLDYEPDGLRISAYCGLMTGLLILSRHYRPVFYSTGLVTCIFLGAFCSKVETWRTATPMLGSDISTTIKGRVVSIEKATKGKSVLVVDLLSTEKPHLNYAPDRVKLSALINNIILEPGDGIEGRAKLRASSGPIRPDSYDFSFANYFQSIGAQGYFVGKPTKIRVEQPSSLTERFSLAVSRLRLAMTTRITDAISGETGSIASALITGQRGGILPQTNNALRVAGLSHILSISGLHMAMVAAMVLIVIRTMLALFPSLASLYQSKKIAAAAALAVSAFYLLLSGSDVAAQRSFVMVAVMLIAIIFDRSAITMRNLAIAAIITLVVVPHEVLGPSFQMSFSATAALVAVFGWWSRRHKSHSQTTPMFFGAGIIRVILFPVISTAVASLVAGLASGIFSAYHFSNTAPLGIISNALAFPVMSLVVMPFALVAVLAMPFGLEWWPLQIMGAGVKIVEKIAYDVAAISPDINPGLMPPIALIFFSLGLVILLFCKTRWCLCSIIFFSMGVFSIAVQKTPFLLISEDKGAVGLVSDRTLYITDNKPTQFTATVWMRSYQLDQIVGPAEAGQQRDGQFLCDNGICVAQKTNGLKVAVIEKQVNGDLSCPDGDIIVLSPNIHIANCHPRQKIINESLLAWKGSILVTEDGRIISSIKSGSSRPWNEHRRYLQALR</sequence>
<evidence type="ECO:0000313" key="8">
    <source>
        <dbReference type="EMBL" id="OLY42915.1"/>
    </source>
</evidence>
<feature type="transmembrane region" description="Helical" evidence="6">
    <location>
        <begin position="419"/>
        <end position="435"/>
    </location>
</feature>
<accession>A0A1R0F7H6</accession>
<feature type="transmembrane region" description="Helical" evidence="6">
    <location>
        <begin position="601"/>
        <end position="618"/>
    </location>
</feature>
<evidence type="ECO:0000256" key="6">
    <source>
        <dbReference type="SAM" id="Phobius"/>
    </source>
</evidence>
<keyword evidence="5 6" id="KW-0472">Membrane</keyword>
<evidence type="ECO:0000256" key="2">
    <source>
        <dbReference type="ARBA" id="ARBA00022475"/>
    </source>
</evidence>
<evidence type="ECO:0000259" key="7">
    <source>
        <dbReference type="Pfam" id="PF03772"/>
    </source>
</evidence>
<keyword evidence="9" id="KW-1185">Reference proteome</keyword>
<evidence type="ECO:0000256" key="4">
    <source>
        <dbReference type="ARBA" id="ARBA00022989"/>
    </source>
</evidence>
<reference evidence="8 9" key="1">
    <citation type="submission" date="2016-12" db="EMBL/GenBank/DDBJ databases">
        <title>Comparative genomics of Bartonella apis.</title>
        <authorList>
            <person name="Engel P."/>
        </authorList>
    </citation>
    <scope>NUCLEOTIDE SEQUENCE [LARGE SCALE GENOMIC DNA]</scope>
    <source>
        <strain evidence="8 9">PEB0149</strain>
    </source>
</reference>
<keyword evidence="2" id="KW-1003">Cell membrane</keyword>
<dbReference type="Proteomes" id="UP000187344">
    <property type="component" value="Unassembled WGS sequence"/>
</dbReference>
<feature type="transmembrane region" description="Helical" evidence="6">
    <location>
        <begin position="520"/>
        <end position="540"/>
    </location>
</feature>
<feature type="transmembrane region" description="Helical" evidence="6">
    <location>
        <begin position="481"/>
        <end position="508"/>
    </location>
</feature>
<feature type="domain" description="ComEC/Rec2-related protein" evidence="7">
    <location>
        <begin position="312"/>
        <end position="600"/>
    </location>
</feature>
<evidence type="ECO:0000256" key="1">
    <source>
        <dbReference type="ARBA" id="ARBA00004651"/>
    </source>
</evidence>
<feature type="transmembrane region" description="Helical" evidence="6">
    <location>
        <begin position="90"/>
        <end position="109"/>
    </location>
</feature>
<dbReference type="Pfam" id="PF03772">
    <property type="entry name" value="Competence"/>
    <property type="match status" value="1"/>
</dbReference>
<feature type="transmembrane region" description="Helical" evidence="6">
    <location>
        <begin position="374"/>
        <end position="389"/>
    </location>
</feature>
<gene>
    <name evidence="8" type="ORF">PEB0149_003310</name>
</gene>
<evidence type="ECO:0000256" key="5">
    <source>
        <dbReference type="ARBA" id="ARBA00023136"/>
    </source>
</evidence>
<name>A0A1R0F7H6_9HYPH</name>
<keyword evidence="4 6" id="KW-1133">Transmembrane helix</keyword>
<feature type="transmembrane region" description="Helical" evidence="6">
    <location>
        <begin position="342"/>
        <end position="362"/>
    </location>
</feature>
<dbReference type="InterPro" id="IPR052159">
    <property type="entry name" value="Competence_DNA_uptake"/>
</dbReference>
<dbReference type="OrthoDB" id="9790149at2"/>
<proteinExistence type="predicted"/>
<protein>
    <submittedName>
        <fullName evidence="8">ComEC/Rec2-related protein</fullName>
    </submittedName>
</protein>
<organism evidence="8 9">
    <name type="scientific">Bartonella apis</name>
    <dbReference type="NCBI Taxonomy" id="1686310"/>
    <lineage>
        <taxon>Bacteria</taxon>
        <taxon>Pseudomonadati</taxon>
        <taxon>Pseudomonadota</taxon>
        <taxon>Alphaproteobacteria</taxon>
        <taxon>Hyphomicrobiales</taxon>
        <taxon>Bartonellaceae</taxon>
        <taxon>Bartonella</taxon>
    </lineage>
</organism>
<dbReference type="GO" id="GO:0005886">
    <property type="term" value="C:plasma membrane"/>
    <property type="evidence" value="ECO:0007669"/>
    <property type="project" value="UniProtKB-SubCell"/>
</dbReference>
<comment type="caution">
    <text evidence="8">The sequence shown here is derived from an EMBL/GenBank/DDBJ whole genome shotgun (WGS) entry which is preliminary data.</text>
</comment>
<dbReference type="EMBL" id="LXYT01000003">
    <property type="protein sequence ID" value="OLY42915.1"/>
    <property type="molecule type" value="Genomic_DNA"/>
</dbReference>
<evidence type="ECO:0000256" key="3">
    <source>
        <dbReference type="ARBA" id="ARBA00022692"/>
    </source>
</evidence>
<evidence type="ECO:0000313" key="9">
    <source>
        <dbReference type="Proteomes" id="UP000187344"/>
    </source>
</evidence>
<dbReference type="PANTHER" id="PTHR30619:SF1">
    <property type="entry name" value="RECOMBINATION PROTEIN 2"/>
    <property type="match status" value="1"/>
</dbReference>
<dbReference type="PANTHER" id="PTHR30619">
    <property type="entry name" value="DNA INTERNALIZATION/COMPETENCE PROTEIN COMEC/REC2"/>
    <property type="match status" value="1"/>
</dbReference>